<dbReference type="EMBL" id="CM034394">
    <property type="protein sequence ID" value="KAJ0179407.1"/>
    <property type="molecule type" value="Genomic_DNA"/>
</dbReference>
<dbReference type="Proteomes" id="UP000824533">
    <property type="component" value="Linkage Group LG08"/>
</dbReference>
<name>A0ACC1D7M1_9NEOP</name>
<comment type="caution">
    <text evidence="1">The sequence shown here is derived from an EMBL/GenBank/DDBJ whole genome shotgun (WGS) entry which is preliminary data.</text>
</comment>
<gene>
    <name evidence="1" type="ORF">K1T71_005119</name>
</gene>
<proteinExistence type="predicted"/>
<sequence length="193" mass="22308">MNSRAEIKEDDQLATFTLPPYICNNTREMIGAEKIIINDIRIKQNVKENPKVQILDYPLSKQDLPSPLHPLTITWSPDTLSIVLSDEEILQRLWIWNSCYRTIYVHVCGFWDEKIRLGATWRCYPRTRFQLAPGMKGEIRIRATPHIQSPVACAYAGLQLASAHMRDHVTGYFLVLMQVKFLNYIPPSFGECE</sequence>
<evidence type="ECO:0000313" key="2">
    <source>
        <dbReference type="Proteomes" id="UP000824533"/>
    </source>
</evidence>
<organism evidence="1 2">
    <name type="scientific">Dendrolimus kikuchii</name>
    <dbReference type="NCBI Taxonomy" id="765133"/>
    <lineage>
        <taxon>Eukaryota</taxon>
        <taxon>Metazoa</taxon>
        <taxon>Ecdysozoa</taxon>
        <taxon>Arthropoda</taxon>
        <taxon>Hexapoda</taxon>
        <taxon>Insecta</taxon>
        <taxon>Pterygota</taxon>
        <taxon>Neoptera</taxon>
        <taxon>Endopterygota</taxon>
        <taxon>Lepidoptera</taxon>
        <taxon>Glossata</taxon>
        <taxon>Ditrysia</taxon>
        <taxon>Bombycoidea</taxon>
        <taxon>Lasiocampidae</taxon>
        <taxon>Dendrolimus</taxon>
    </lineage>
</organism>
<evidence type="ECO:0000313" key="1">
    <source>
        <dbReference type="EMBL" id="KAJ0179407.1"/>
    </source>
</evidence>
<accession>A0ACC1D7M1</accession>
<reference evidence="1 2" key="1">
    <citation type="journal article" date="2021" name="Front. Genet.">
        <title>Chromosome-Level Genome Assembly Reveals Significant Gene Expansion in the Toll and IMD Signaling Pathways of Dendrolimus kikuchii.</title>
        <authorList>
            <person name="Zhou J."/>
            <person name="Wu P."/>
            <person name="Xiong Z."/>
            <person name="Liu N."/>
            <person name="Zhao N."/>
            <person name="Ji M."/>
            <person name="Qiu Y."/>
            <person name="Yang B."/>
        </authorList>
    </citation>
    <scope>NUCLEOTIDE SEQUENCE [LARGE SCALE GENOMIC DNA]</scope>
    <source>
        <strain evidence="1">Ann1</strain>
    </source>
</reference>
<protein>
    <submittedName>
        <fullName evidence="1">Uncharacterized protein</fullName>
    </submittedName>
</protein>
<keyword evidence="2" id="KW-1185">Reference proteome</keyword>